<keyword evidence="1" id="KW-0175">Coiled coil</keyword>
<reference evidence="2 3" key="1">
    <citation type="submission" date="2024-04" db="EMBL/GenBank/DDBJ databases">
        <title>Tritrichomonas musculus Genome.</title>
        <authorList>
            <person name="Alves-Ferreira E."/>
            <person name="Grigg M."/>
            <person name="Lorenzi H."/>
            <person name="Galac M."/>
        </authorList>
    </citation>
    <scope>NUCLEOTIDE SEQUENCE [LARGE SCALE GENOMIC DNA]</scope>
    <source>
        <strain evidence="2 3">EAF2021</strain>
    </source>
</reference>
<feature type="coiled-coil region" evidence="1">
    <location>
        <begin position="103"/>
        <end position="186"/>
    </location>
</feature>
<sequence>MNDAEQYLDLIAENAQIKAEIQSLKTYGNLIRYFDRRILKICSDQALGKNREVPQLDETISQIKLGIPPVESAESFKQIMIAERNSKFSEKHKAQISKYNMIKENFQKKYEALKNSIHLLESTIYEHNQKISESETIQTNLQNQMNDIQTSINESNMKLTALRQEVEQLQASNLELKRIGDKAQKELIQYIQSQKCDSKSSDSLNNIVNNLKKVNSYSTESINE</sequence>
<gene>
    <name evidence="2" type="ORF">M9Y10_042359</name>
</gene>
<protein>
    <submittedName>
        <fullName evidence="2">Uncharacterized protein</fullName>
    </submittedName>
</protein>
<evidence type="ECO:0000256" key="1">
    <source>
        <dbReference type="SAM" id="Coils"/>
    </source>
</evidence>
<dbReference type="EMBL" id="JAPFFF010000078">
    <property type="protein sequence ID" value="KAK8835644.1"/>
    <property type="molecule type" value="Genomic_DNA"/>
</dbReference>
<dbReference type="Proteomes" id="UP001470230">
    <property type="component" value="Unassembled WGS sequence"/>
</dbReference>
<evidence type="ECO:0000313" key="3">
    <source>
        <dbReference type="Proteomes" id="UP001470230"/>
    </source>
</evidence>
<accession>A0ABR2GP18</accession>
<dbReference type="Gene3D" id="1.20.5.340">
    <property type="match status" value="1"/>
</dbReference>
<organism evidence="2 3">
    <name type="scientific">Tritrichomonas musculus</name>
    <dbReference type="NCBI Taxonomy" id="1915356"/>
    <lineage>
        <taxon>Eukaryota</taxon>
        <taxon>Metamonada</taxon>
        <taxon>Parabasalia</taxon>
        <taxon>Tritrichomonadida</taxon>
        <taxon>Tritrichomonadidae</taxon>
        <taxon>Tritrichomonas</taxon>
    </lineage>
</organism>
<name>A0ABR2GP18_9EUKA</name>
<keyword evidence="3" id="KW-1185">Reference proteome</keyword>
<comment type="caution">
    <text evidence="2">The sequence shown here is derived from an EMBL/GenBank/DDBJ whole genome shotgun (WGS) entry which is preliminary data.</text>
</comment>
<proteinExistence type="predicted"/>
<evidence type="ECO:0000313" key="2">
    <source>
        <dbReference type="EMBL" id="KAK8835644.1"/>
    </source>
</evidence>